<dbReference type="EMBL" id="BTSY01000004">
    <property type="protein sequence ID" value="GMT21460.1"/>
    <property type="molecule type" value="Genomic_DNA"/>
</dbReference>
<dbReference type="PANTHER" id="PTHR45830:SF15">
    <property type="entry name" value="SERPENTINE RECEPTOR, CLASS I"/>
    <property type="match status" value="1"/>
</dbReference>
<evidence type="ECO:0000313" key="4">
    <source>
        <dbReference type="Proteomes" id="UP001432322"/>
    </source>
</evidence>
<accession>A0AAV5VPV7</accession>
<comment type="caution">
    <text evidence="3">The sequence shown here is derived from an EMBL/GenBank/DDBJ whole genome shotgun (WGS) entry which is preliminary data.</text>
</comment>
<dbReference type="Pfam" id="PF10327">
    <property type="entry name" value="7TM_GPCR_Sri"/>
    <property type="match status" value="1"/>
</dbReference>
<feature type="non-terminal residue" evidence="3">
    <location>
        <position position="117"/>
    </location>
</feature>
<proteinExistence type="predicted"/>
<keyword evidence="4" id="KW-1185">Reference proteome</keyword>
<dbReference type="Proteomes" id="UP001432322">
    <property type="component" value="Unassembled WGS sequence"/>
</dbReference>
<protein>
    <recommendedName>
        <fullName evidence="5">G protein-coupled receptor</fullName>
    </recommendedName>
</protein>
<sequence length="117" mass="12910">MQRKASTAVPMSRYDISPSLVSFVVKYLHTIGGISMCLSTLVFFLIARRTHASNRDFARLIAHVQVWVVVLDVAVCLLLVPVPLFPVLGTLCYGVFCSMGGSPHIPIVCDMLTMKRN</sequence>
<dbReference type="InterPro" id="IPR019429">
    <property type="entry name" value="7TM_GPCR_serpentine_rcpt_Sri"/>
</dbReference>
<feature type="transmembrane region" description="Helical" evidence="1">
    <location>
        <begin position="88"/>
        <end position="109"/>
    </location>
</feature>
<keyword evidence="1" id="KW-1133">Transmembrane helix</keyword>
<dbReference type="EMBL" id="BTSY01000004">
    <property type="protein sequence ID" value="GMT21461.1"/>
    <property type="molecule type" value="Genomic_DNA"/>
</dbReference>
<feature type="transmembrane region" description="Helical" evidence="1">
    <location>
        <begin position="60"/>
        <end position="82"/>
    </location>
</feature>
<name>A0AAV5VPV7_9BILA</name>
<dbReference type="AlphaFoldDB" id="A0AAV5VPV7"/>
<evidence type="ECO:0008006" key="5">
    <source>
        <dbReference type="Google" id="ProtNLM"/>
    </source>
</evidence>
<gene>
    <name evidence="2" type="ORF">PFISCL1PPCAC_12757</name>
    <name evidence="3" type="ORF">PFISCL1PPCAC_12758</name>
</gene>
<reference evidence="3" key="1">
    <citation type="submission" date="2023-10" db="EMBL/GenBank/DDBJ databases">
        <title>Genome assembly of Pristionchus species.</title>
        <authorList>
            <person name="Yoshida K."/>
            <person name="Sommer R.J."/>
        </authorList>
    </citation>
    <scope>NUCLEOTIDE SEQUENCE</scope>
    <source>
        <strain evidence="3">RS5133</strain>
    </source>
</reference>
<evidence type="ECO:0000313" key="3">
    <source>
        <dbReference type="EMBL" id="GMT21461.1"/>
    </source>
</evidence>
<organism evidence="3 4">
    <name type="scientific">Pristionchus fissidentatus</name>
    <dbReference type="NCBI Taxonomy" id="1538716"/>
    <lineage>
        <taxon>Eukaryota</taxon>
        <taxon>Metazoa</taxon>
        <taxon>Ecdysozoa</taxon>
        <taxon>Nematoda</taxon>
        <taxon>Chromadorea</taxon>
        <taxon>Rhabditida</taxon>
        <taxon>Rhabditina</taxon>
        <taxon>Diplogasteromorpha</taxon>
        <taxon>Diplogasteroidea</taxon>
        <taxon>Neodiplogasteridae</taxon>
        <taxon>Pristionchus</taxon>
    </lineage>
</organism>
<keyword evidence="1" id="KW-0812">Transmembrane</keyword>
<dbReference type="PANTHER" id="PTHR45830">
    <property type="entry name" value="SERPENTINE RECEPTOR, CLASS I"/>
    <property type="match status" value="1"/>
</dbReference>
<evidence type="ECO:0000313" key="2">
    <source>
        <dbReference type="EMBL" id="GMT21460.1"/>
    </source>
</evidence>
<evidence type="ECO:0000256" key="1">
    <source>
        <dbReference type="SAM" id="Phobius"/>
    </source>
</evidence>
<keyword evidence="1" id="KW-0472">Membrane</keyword>
<feature type="transmembrane region" description="Helical" evidence="1">
    <location>
        <begin position="27"/>
        <end position="48"/>
    </location>
</feature>